<dbReference type="EMBL" id="CP045643">
    <property type="protein sequence ID" value="QFZ78133.1"/>
    <property type="molecule type" value="Genomic_DNA"/>
</dbReference>
<name>A0A5Q0LLZ1_9ACTN</name>
<evidence type="ECO:0000313" key="2">
    <source>
        <dbReference type="EMBL" id="QFZ78133.1"/>
    </source>
</evidence>
<dbReference type="Proteomes" id="UP000326179">
    <property type="component" value="Chromosome"/>
</dbReference>
<dbReference type="PANTHER" id="PTHR42305:SF1">
    <property type="entry name" value="MEMBRANE PROTEIN RV1733C-RELATED"/>
    <property type="match status" value="1"/>
</dbReference>
<proteinExistence type="predicted"/>
<dbReference type="KEGG" id="sfy:GFH48_36895"/>
<feature type="transmembrane region" description="Helical" evidence="1">
    <location>
        <begin position="21"/>
        <end position="41"/>
    </location>
</feature>
<keyword evidence="1" id="KW-0812">Transmembrane</keyword>
<dbReference type="AlphaFoldDB" id="A0A5Q0LLZ1"/>
<evidence type="ECO:0008006" key="4">
    <source>
        <dbReference type="Google" id="ProtNLM"/>
    </source>
</evidence>
<dbReference type="RefSeq" id="WP_153292312.1">
    <property type="nucleotide sequence ID" value="NZ_CP045643.1"/>
</dbReference>
<evidence type="ECO:0000313" key="3">
    <source>
        <dbReference type="Proteomes" id="UP000326179"/>
    </source>
</evidence>
<keyword evidence="3" id="KW-1185">Reference proteome</keyword>
<gene>
    <name evidence="2" type="ORF">GFH48_36895</name>
</gene>
<organism evidence="2 3">
    <name type="scientific">Streptomyces fagopyri</name>
    <dbReference type="NCBI Taxonomy" id="2662397"/>
    <lineage>
        <taxon>Bacteria</taxon>
        <taxon>Bacillati</taxon>
        <taxon>Actinomycetota</taxon>
        <taxon>Actinomycetes</taxon>
        <taxon>Kitasatosporales</taxon>
        <taxon>Streptomycetaceae</taxon>
        <taxon>Streptomyces</taxon>
    </lineage>
</organism>
<reference evidence="2 3" key="1">
    <citation type="submission" date="2019-10" db="EMBL/GenBank/DDBJ databases">
        <title>A novel species.</title>
        <authorList>
            <person name="Gao J."/>
        </authorList>
    </citation>
    <scope>NUCLEOTIDE SEQUENCE [LARGE SCALE GENOMIC DNA]</scope>
    <source>
        <strain evidence="2 3">QMT-28</strain>
    </source>
</reference>
<keyword evidence="1" id="KW-0472">Membrane</keyword>
<feature type="transmembrane region" description="Helical" evidence="1">
    <location>
        <begin position="144"/>
        <end position="164"/>
    </location>
</feature>
<dbReference type="InterPro" id="IPR039708">
    <property type="entry name" value="MT1774/Rv1733c-like"/>
</dbReference>
<accession>A0A5Q0LLZ1</accession>
<keyword evidence="1" id="KW-1133">Transmembrane helix</keyword>
<sequence length="193" mass="21323">MRERVRGRRRRRSPLRRRSDVVEAWALLAVVVLLAVGAPLAGTAVGWRVYDDARGRAAAQRAERHRVAAVLVEDAPVAVTSPSGRQPAYQVRVRWKAPGGQSRTGLAEVRAGSRRGEHTHVWLDSAGRRVGPPQSSSAVWQHTLMAGLFTAVAAVAAVVGVHVAGRRVAARRRLAEWERDWVRIGPEWRRHTP</sequence>
<dbReference type="PANTHER" id="PTHR42305">
    <property type="entry name" value="MEMBRANE PROTEIN RV1733C-RELATED"/>
    <property type="match status" value="1"/>
</dbReference>
<evidence type="ECO:0000256" key="1">
    <source>
        <dbReference type="SAM" id="Phobius"/>
    </source>
</evidence>
<protein>
    <recommendedName>
        <fullName evidence="4">Integral membrane protein</fullName>
    </recommendedName>
</protein>